<dbReference type="PROSITE" id="PS50088">
    <property type="entry name" value="ANK_REPEAT"/>
    <property type="match status" value="1"/>
</dbReference>
<dbReference type="SUPFAM" id="SSF48403">
    <property type="entry name" value="Ankyrin repeat"/>
    <property type="match status" value="2"/>
</dbReference>
<feature type="repeat" description="ANK" evidence="1">
    <location>
        <begin position="87"/>
        <end position="119"/>
    </location>
</feature>
<dbReference type="InterPro" id="IPR002110">
    <property type="entry name" value="Ankyrin_rpt"/>
</dbReference>
<gene>
    <name evidence="2" type="ORF">LY90DRAFT_663606</name>
</gene>
<dbReference type="SMART" id="SM00248">
    <property type="entry name" value="ANK"/>
    <property type="match status" value="5"/>
</dbReference>
<dbReference type="EMBL" id="MCOG01000005">
    <property type="protein sequence ID" value="ORY84590.1"/>
    <property type="molecule type" value="Genomic_DNA"/>
</dbReference>
<dbReference type="InterPro" id="IPR036770">
    <property type="entry name" value="Ankyrin_rpt-contain_sf"/>
</dbReference>
<protein>
    <submittedName>
        <fullName evidence="2">Uncharacterized protein</fullName>
    </submittedName>
</protein>
<keyword evidence="1" id="KW-0040">ANK repeat</keyword>
<proteinExistence type="predicted"/>
<evidence type="ECO:0000313" key="2">
    <source>
        <dbReference type="EMBL" id="ORY84590.1"/>
    </source>
</evidence>
<dbReference type="Gene3D" id="1.25.40.20">
    <property type="entry name" value="Ankyrin repeat-containing domain"/>
    <property type="match status" value="2"/>
</dbReference>
<keyword evidence="3" id="KW-1185">Reference proteome</keyword>
<dbReference type="AlphaFoldDB" id="A0A1Y2FKU1"/>
<accession>A0A1Y2FKU1</accession>
<evidence type="ECO:0000313" key="3">
    <source>
        <dbReference type="Proteomes" id="UP000193920"/>
    </source>
</evidence>
<sequence>MSFYIDDNDVRDRKNIIVELIKSNNIPQFKNYIKENHIEIKNLNNKNYDILINSIEQDVSVDMIDAVIAFGKYKTLNYSIYRSPSYIEKSPLSTALERNNFPIADYLIEYGADLNYIGNDFQDMICTYQTIDYILHKDKGIHVEQIINIIIREHKNIFLKKIAKNYIFDNEFILNFVRRNRQQQQQPLTRAQLEDILQKEKQKIKINESMYLLAINNYNYDAVSILYEMDTREKETILNDFLTIFNQNEFAKLEILKSIKNSELKAQIENQFLKDLENINTDLDHEETINKLIKSNQLSKLKSYIHENHIQLRQYNDKYNGNNDFLKISIENNVSLSMIAYIIEECHYVSFNYDIIMDRKPSTLLYHVLSHHQYKIFDLLIQRGADINRGGDIFTRLYNNKQLNNKILKYLLNSNFRITCTIINKLLLDNQLDLLKNIFRYSIFNDPFILKLISISKNRTALSDQQINDIITQEKKKIILNSSVYSTAFTKEDYKVMEFLYHHDDRKKEIIFMDLFQILYRDEIQNKGTRKKLVLQKIKDKELDIPLDHQFLNTQDHTDEKRATIKEKIKRGNLIELQNYIKSHNILMNYLNNDHFDLLKYAIDKDASIDILKFILSQYQTLNYAFHGNLYGIYESPLFWALSKNKFVIADLLLLHGADINFIIQDDDIISKLYFNHLLNDHNLKYILNNGFSLTTELLITLLSKEGIDFTKDYRDNLLKIIFKHYNIDNSFVLNLLSIYKNKFSLSKKELQKVILNKTDKVIVGYECINEALNKKNDDAIIWFFNNIDSKSDLFLNSDIEILLYKAFEMNCFTFVEKLIKCPLFDINKINIESFFLYISVSAIFELSSDGEGNNLKIVKFFIENLLKNSTFDFSRNSFENLLLSLNEINDIELVNIFIDKSFQHKTFNVKRINFENLFYIINSIGSKDLFKSVIEKLFNHKTFNFSDINFEAILSTLSIKDNNELMKFFIKKSFHHKKFNIKLINIKKDLLIIRQLDDNIPVLKYYIKEILNSNQFSLDNINIDDLLFATEKIDNEEFTKFINKNFIK</sequence>
<evidence type="ECO:0000256" key="1">
    <source>
        <dbReference type="PROSITE-ProRule" id="PRU00023"/>
    </source>
</evidence>
<reference evidence="2 3" key="1">
    <citation type="submission" date="2016-08" db="EMBL/GenBank/DDBJ databases">
        <title>A Parts List for Fungal Cellulosomes Revealed by Comparative Genomics.</title>
        <authorList>
            <consortium name="DOE Joint Genome Institute"/>
            <person name="Haitjema C.H."/>
            <person name="Gilmore S.P."/>
            <person name="Henske J.K."/>
            <person name="Solomon K.V."/>
            <person name="De Groot R."/>
            <person name="Kuo A."/>
            <person name="Mondo S.J."/>
            <person name="Salamov A.A."/>
            <person name="Labutti K."/>
            <person name="Zhao Z."/>
            <person name="Chiniquy J."/>
            <person name="Barry K."/>
            <person name="Brewer H.M."/>
            <person name="Purvine S.O."/>
            <person name="Wright A.T."/>
            <person name="Boxma B."/>
            <person name="Van Alen T."/>
            <person name="Hackstein J.H."/>
            <person name="Baker S.E."/>
            <person name="Grigoriev I.V."/>
            <person name="O'Malley M.A."/>
        </authorList>
    </citation>
    <scope>NUCLEOTIDE SEQUENCE [LARGE SCALE GENOMIC DNA]</scope>
    <source>
        <strain evidence="2 3">G1</strain>
    </source>
</reference>
<name>A0A1Y2FKU1_9FUNG</name>
<dbReference type="Proteomes" id="UP000193920">
    <property type="component" value="Unassembled WGS sequence"/>
</dbReference>
<dbReference type="STRING" id="1754190.A0A1Y2FKU1"/>
<comment type="caution">
    <text evidence="2">The sequence shown here is derived from an EMBL/GenBank/DDBJ whole genome shotgun (WGS) entry which is preliminary data.</text>
</comment>
<dbReference type="PROSITE" id="PS50297">
    <property type="entry name" value="ANK_REP_REGION"/>
    <property type="match status" value="1"/>
</dbReference>
<dbReference type="OrthoDB" id="10609758at2759"/>
<organism evidence="2 3">
    <name type="scientific">Neocallimastix californiae</name>
    <dbReference type="NCBI Taxonomy" id="1754190"/>
    <lineage>
        <taxon>Eukaryota</taxon>
        <taxon>Fungi</taxon>
        <taxon>Fungi incertae sedis</taxon>
        <taxon>Chytridiomycota</taxon>
        <taxon>Chytridiomycota incertae sedis</taxon>
        <taxon>Neocallimastigomycetes</taxon>
        <taxon>Neocallimastigales</taxon>
        <taxon>Neocallimastigaceae</taxon>
        <taxon>Neocallimastix</taxon>
    </lineage>
</organism>